<gene>
    <name evidence="1" type="ORF">NCTC10918_00491</name>
</gene>
<evidence type="ECO:0000313" key="2">
    <source>
        <dbReference type="Proteomes" id="UP000270988"/>
    </source>
</evidence>
<reference evidence="1 2" key="1">
    <citation type="submission" date="2018-12" db="EMBL/GenBank/DDBJ databases">
        <authorList>
            <consortium name="Pathogen Informatics"/>
        </authorList>
    </citation>
    <scope>NUCLEOTIDE SEQUENCE [LARGE SCALE GENOMIC DNA]</scope>
    <source>
        <strain evidence="1 2">NCTC10918</strain>
    </source>
</reference>
<dbReference type="EMBL" id="LR134521">
    <property type="protein sequence ID" value="VEJ29242.1"/>
    <property type="molecule type" value="Genomic_DNA"/>
</dbReference>
<dbReference type="AlphaFoldDB" id="A0A3S4YGU3"/>
<evidence type="ECO:0000313" key="1">
    <source>
        <dbReference type="EMBL" id="VEJ29242.1"/>
    </source>
</evidence>
<sequence>MIGATPPNISELTRSSERLSYIYVEHATIHRADNAITVTEERESSISQQHL</sequence>
<name>A0A3S4YGU3_9MICC</name>
<accession>A0A3S4YGU3</accession>
<dbReference type="Proteomes" id="UP000270988">
    <property type="component" value="Chromosome"/>
</dbReference>
<protein>
    <submittedName>
        <fullName evidence="1">Uncharacterized protein</fullName>
    </submittedName>
</protein>
<organism evidence="1 2">
    <name type="scientific">Rothia dentocariosa</name>
    <dbReference type="NCBI Taxonomy" id="2047"/>
    <lineage>
        <taxon>Bacteria</taxon>
        <taxon>Bacillati</taxon>
        <taxon>Actinomycetota</taxon>
        <taxon>Actinomycetes</taxon>
        <taxon>Micrococcales</taxon>
        <taxon>Micrococcaceae</taxon>
        <taxon>Rothia</taxon>
    </lineage>
</organism>
<proteinExistence type="predicted"/>